<feature type="region of interest" description="Disordered" evidence="1">
    <location>
        <begin position="223"/>
        <end position="248"/>
    </location>
</feature>
<evidence type="ECO:0000313" key="2">
    <source>
        <dbReference type="EMBL" id="RPA82014.1"/>
    </source>
</evidence>
<feature type="compositionally biased region" description="Pro residues" evidence="1">
    <location>
        <begin position="162"/>
        <end position="171"/>
    </location>
</feature>
<feature type="compositionally biased region" description="Low complexity" evidence="1">
    <location>
        <begin position="192"/>
        <end position="201"/>
    </location>
</feature>
<dbReference type="AlphaFoldDB" id="A0A3N4IK56"/>
<feature type="compositionally biased region" description="Low complexity" evidence="1">
    <location>
        <begin position="62"/>
        <end position="73"/>
    </location>
</feature>
<feature type="compositionally biased region" description="Low complexity" evidence="1">
    <location>
        <begin position="118"/>
        <end position="128"/>
    </location>
</feature>
<feature type="region of interest" description="Disordered" evidence="1">
    <location>
        <begin position="32"/>
        <end position="129"/>
    </location>
</feature>
<dbReference type="Proteomes" id="UP000275078">
    <property type="component" value="Unassembled WGS sequence"/>
</dbReference>
<dbReference type="EMBL" id="ML119674">
    <property type="protein sequence ID" value="RPA82014.1"/>
    <property type="molecule type" value="Genomic_DNA"/>
</dbReference>
<feature type="region of interest" description="Disordered" evidence="1">
    <location>
        <begin position="153"/>
        <end position="172"/>
    </location>
</feature>
<keyword evidence="3" id="KW-1185">Reference proteome</keyword>
<proteinExistence type="predicted"/>
<sequence>MLALHCQAPPRSAKHCQAVKTSGETYYYTDLKPNRQRGKEVSGGMSCQAQPQPQQLPPVLPSPAATAGAAYKAPSRRERDGKHTHIIHIPFPSPSLQPEKDMKRHTPPPPPPPPPFLPLTSPLRLSPSQTNYPAIPLPLTCRSISLLPNLNTPQFPPNLNRPHPPPSPPTPTALIINLILLDTLHQPHPRHSPSTSSFSTPSTPPTALVLNPNRLIILDTLHQPHPRHSPSTSSSSTPSTSSFSTPSTPPTALVILLNDSQWLISSLKTTLRAPEHFSHPDIYPVLEPGQFGPKVDLEQMQNVLTTEQGWRALRTTIRSFEKEFDVSSYPEEVTATAATPVETHQQEEQSDITMSDAPPSSRKNNLSQG</sequence>
<feature type="region of interest" description="Disordered" evidence="1">
    <location>
        <begin position="185"/>
        <end position="205"/>
    </location>
</feature>
<name>A0A3N4IK56_ASCIM</name>
<evidence type="ECO:0000256" key="1">
    <source>
        <dbReference type="SAM" id="MobiDB-lite"/>
    </source>
</evidence>
<protein>
    <submittedName>
        <fullName evidence="2">Uncharacterized protein</fullName>
    </submittedName>
</protein>
<feature type="compositionally biased region" description="Low complexity" evidence="1">
    <location>
        <begin position="229"/>
        <end position="246"/>
    </location>
</feature>
<feature type="compositionally biased region" description="Low complexity" evidence="1">
    <location>
        <begin position="330"/>
        <end position="343"/>
    </location>
</feature>
<feature type="compositionally biased region" description="Pro residues" evidence="1">
    <location>
        <begin position="107"/>
        <end position="117"/>
    </location>
</feature>
<evidence type="ECO:0000313" key="3">
    <source>
        <dbReference type="Proteomes" id="UP000275078"/>
    </source>
</evidence>
<organism evidence="2 3">
    <name type="scientific">Ascobolus immersus RN42</name>
    <dbReference type="NCBI Taxonomy" id="1160509"/>
    <lineage>
        <taxon>Eukaryota</taxon>
        <taxon>Fungi</taxon>
        <taxon>Dikarya</taxon>
        <taxon>Ascomycota</taxon>
        <taxon>Pezizomycotina</taxon>
        <taxon>Pezizomycetes</taxon>
        <taxon>Pezizales</taxon>
        <taxon>Ascobolaceae</taxon>
        <taxon>Ascobolus</taxon>
    </lineage>
</organism>
<feature type="region of interest" description="Disordered" evidence="1">
    <location>
        <begin position="330"/>
        <end position="369"/>
    </location>
</feature>
<gene>
    <name evidence="2" type="ORF">BJ508DRAFT_325796</name>
</gene>
<reference evidence="2 3" key="1">
    <citation type="journal article" date="2018" name="Nat. Ecol. Evol.">
        <title>Pezizomycetes genomes reveal the molecular basis of ectomycorrhizal truffle lifestyle.</title>
        <authorList>
            <person name="Murat C."/>
            <person name="Payen T."/>
            <person name="Noel B."/>
            <person name="Kuo A."/>
            <person name="Morin E."/>
            <person name="Chen J."/>
            <person name="Kohler A."/>
            <person name="Krizsan K."/>
            <person name="Balestrini R."/>
            <person name="Da Silva C."/>
            <person name="Montanini B."/>
            <person name="Hainaut M."/>
            <person name="Levati E."/>
            <person name="Barry K.W."/>
            <person name="Belfiori B."/>
            <person name="Cichocki N."/>
            <person name="Clum A."/>
            <person name="Dockter R.B."/>
            <person name="Fauchery L."/>
            <person name="Guy J."/>
            <person name="Iotti M."/>
            <person name="Le Tacon F."/>
            <person name="Lindquist E.A."/>
            <person name="Lipzen A."/>
            <person name="Malagnac F."/>
            <person name="Mello A."/>
            <person name="Molinier V."/>
            <person name="Miyauchi S."/>
            <person name="Poulain J."/>
            <person name="Riccioni C."/>
            <person name="Rubini A."/>
            <person name="Sitrit Y."/>
            <person name="Splivallo R."/>
            <person name="Traeger S."/>
            <person name="Wang M."/>
            <person name="Zifcakova L."/>
            <person name="Wipf D."/>
            <person name="Zambonelli A."/>
            <person name="Paolocci F."/>
            <person name="Nowrousian M."/>
            <person name="Ottonello S."/>
            <person name="Baldrian P."/>
            <person name="Spatafora J.W."/>
            <person name="Henrissat B."/>
            <person name="Nagy L.G."/>
            <person name="Aury J.M."/>
            <person name="Wincker P."/>
            <person name="Grigoriev I.V."/>
            <person name="Bonfante P."/>
            <person name="Martin F.M."/>
        </authorList>
    </citation>
    <scope>NUCLEOTIDE SEQUENCE [LARGE SCALE GENOMIC DNA]</scope>
    <source>
        <strain evidence="2 3">RN42</strain>
    </source>
</reference>
<accession>A0A3N4IK56</accession>